<comment type="caution">
    <text evidence="1">The sequence shown here is derived from an EMBL/GenBank/DDBJ whole genome shotgun (WGS) entry which is preliminary data.</text>
</comment>
<dbReference type="EMBL" id="JAMRYU010000001">
    <property type="protein sequence ID" value="MDC4239000.1"/>
    <property type="molecule type" value="Genomic_DNA"/>
</dbReference>
<evidence type="ECO:0000313" key="2">
    <source>
        <dbReference type="Proteomes" id="UP001141183"/>
    </source>
</evidence>
<dbReference type="InterPro" id="IPR029058">
    <property type="entry name" value="AB_hydrolase_fold"/>
</dbReference>
<dbReference type="Proteomes" id="UP001141183">
    <property type="component" value="Unassembled WGS sequence"/>
</dbReference>
<reference evidence="1" key="1">
    <citation type="submission" date="2022-05" db="EMBL/GenBank/DDBJ databases">
        <title>Draft genome sequence of Clostridium tertium strain CP3 isolated from Peru.</title>
        <authorList>
            <person name="Hurtado R."/>
            <person name="Lima L."/>
            <person name="Sousa T."/>
            <person name="Jaiswal A.K."/>
            <person name="Tiwari S."/>
            <person name="Maturrano L."/>
            <person name="Brenig B."/>
            <person name="Azevedo V."/>
        </authorList>
    </citation>
    <scope>NUCLEOTIDE SEQUENCE</scope>
    <source>
        <strain evidence="1">CP3</strain>
    </source>
</reference>
<dbReference type="AlphaFoldDB" id="A0A9X4AYW8"/>
<organism evidence="1 2">
    <name type="scientific">Clostridium tertium</name>
    <dbReference type="NCBI Taxonomy" id="1559"/>
    <lineage>
        <taxon>Bacteria</taxon>
        <taxon>Bacillati</taxon>
        <taxon>Bacillota</taxon>
        <taxon>Clostridia</taxon>
        <taxon>Eubacteriales</taxon>
        <taxon>Clostridiaceae</taxon>
        <taxon>Clostridium</taxon>
    </lineage>
</organism>
<dbReference type="Gene3D" id="3.40.50.1820">
    <property type="entry name" value="alpha/beta hydrolase"/>
    <property type="match status" value="1"/>
</dbReference>
<evidence type="ECO:0000313" key="1">
    <source>
        <dbReference type="EMBL" id="MDC4239000.1"/>
    </source>
</evidence>
<evidence type="ECO:0008006" key="3">
    <source>
        <dbReference type="Google" id="ProtNLM"/>
    </source>
</evidence>
<protein>
    <recommendedName>
        <fullName evidence="3">Accessory Sec system protein Asp2</fullName>
    </recommendedName>
</protein>
<accession>A0A9X4AYW8</accession>
<gene>
    <name evidence="1" type="ORF">NE398_02290</name>
</gene>
<proteinExistence type="predicted"/>
<sequence length="262" mass="30841">MKKIDMFLSKLNKFIDLIKAKYMIIFKQKTYKGEKYNINYVFERNKSSKDLLIIFTACTKVGQKARYNYVKTVGSFKCNKLFILDDFGFDFRGAYYLGKNKDFAIEKDVNSLINEITKEVEAKKMIFMGSSKGGYSALYFGLPRKDSIIITGAPQYRLGSYLNLPGHKKILEYIMGDTSIESIEILDNLMRNIIESNKKNNNSIYLHYSNNEETYESDIKPLIEEINRHNFNRYYDLHDYKNHADLTRYFPNFVKDTLKKYL</sequence>
<dbReference type="RefSeq" id="WP_008679715.1">
    <property type="nucleotide sequence ID" value="NZ_CABKOG010000003.1"/>
</dbReference>
<dbReference type="SUPFAM" id="SSF53474">
    <property type="entry name" value="alpha/beta-Hydrolases"/>
    <property type="match status" value="1"/>
</dbReference>
<name>A0A9X4AYW8_9CLOT</name>
<keyword evidence="2" id="KW-1185">Reference proteome</keyword>